<accession>A0ABS2C895</accession>
<comment type="caution">
    <text evidence="2">The sequence shown here is derived from an EMBL/GenBank/DDBJ whole genome shotgun (WGS) entry which is preliminary data.</text>
</comment>
<reference evidence="2 3" key="1">
    <citation type="submission" date="2020-08" db="EMBL/GenBank/DDBJ databases">
        <title>Description of novel Pseudomonas species.</title>
        <authorList>
            <person name="Duman M."/>
            <person name="Mulet M."/>
            <person name="Altun S."/>
            <person name="Saticioglu I.B."/>
            <person name="Lalucat J."/>
            <person name="Garcia-Valdes E."/>
        </authorList>
    </citation>
    <scope>NUCLEOTIDE SEQUENCE [LARGE SCALE GENOMIC DNA]</scope>
    <source>
        <strain evidence="2 3">P66</strain>
    </source>
</reference>
<evidence type="ECO:0000256" key="1">
    <source>
        <dbReference type="SAM" id="Phobius"/>
    </source>
</evidence>
<organism evidence="2 3">
    <name type="scientific">Pseudomonas arcuscaelestis</name>
    <dbReference type="NCBI Taxonomy" id="2710591"/>
    <lineage>
        <taxon>Bacteria</taxon>
        <taxon>Pseudomonadati</taxon>
        <taxon>Pseudomonadota</taxon>
        <taxon>Gammaproteobacteria</taxon>
        <taxon>Pseudomonadales</taxon>
        <taxon>Pseudomonadaceae</taxon>
        <taxon>Pseudomonas</taxon>
    </lineage>
</organism>
<dbReference type="Proteomes" id="UP000745663">
    <property type="component" value="Unassembled WGS sequence"/>
</dbReference>
<gene>
    <name evidence="2" type="ORF">H8F21_28790</name>
</gene>
<sequence>MTIEHSFRRYATVCYLLTGVIFAILFVENFIFSSDFTLLGFRSYDDVGFQASLRRAHLILQAGDWPKFFILNDYAYGWVFWATIALITYPLFLLEQSFSIAWPLIVTPRQLSLLFGVMCLMVMHKLLKQLKVPSWACAGAVLIFALFPSMGYFSLRFGTVNAVTFFSLLALYYALKQEKSTTWGVTRVALSLAIAGAIKLSGLLIAPLIALLLLRRLDWSRAVKTLVPPLIVFLLVLGVMINPSFLLIPSAPHFWIDYLNDLQKFLEVTRIPEGPANPVERFYYGVFRAFGAFLAMLLLMFGWFIAMRQDRSVRSDFLAIIAIFVSVAIYLAVSVKNVSSVGSYFTGISFVLLLGVVGYARSSSGPRVLGVIISLLFLQQLFLLNKGIQSETPGMSHASYFIAKEFVEDDVALATSALACVKEHSNGASVGQILIDFTVPVAINSISHPETCLSMAWDNLSPARKYCGSPVDFLILDAEKAVGFLPAELFDEKIKSTNATMAEVYREDRKNRELLINQGEFGNQHYTQVCDLGRLKIFKADTLLSK</sequence>
<keyword evidence="1" id="KW-1133">Transmembrane helix</keyword>
<feature type="transmembrane region" description="Helical" evidence="1">
    <location>
        <begin position="282"/>
        <end position="305"/>
    </location>
</feature>
<keyword evidence="3" id="KW-1185">Reference proteome</keyword>
<protein>
    <recommendedName>
        <fullName evidence="4">Glycosyltransferase RgtA/B/C/D-like domain-containing protein</fullName>
    </recommendedName>
</protein>
<evidence type="ECO:0000313" key="3">
    <source>
        <dbReference type="Proteomes" id="UP000745663"/>
    </source>
</evidence>
<evidence type="ECO:0000313" key="2">
    <source>
        <dbReference type="EMBL" id="MBM5461558.1"/>
    </source>
</evidence>
<dbReference type="EMBL" id="JACOPV010000033">
    <property type="protein sequence ID" value="MBM5461558.1"/>
    <property type="molecule type" value="Genomic_DNA"/>
</dbReference>
<feature type="transmembrane region" description="Helical" evidence="1">
    <location>
        <begin position="106"/>
        <end position="126"/>
    </location>
</feature>
<feature type="transmembrane region" description="Helical" evidence="1">
    <location>
        <begin position="226"/>
        <end position="248"/>
    </location>
</feature>
<dbReference type="RefSeq" id="WP_203585805.1">
    <property type="nucleotide sequence ID" value="NZ_JACOPV010000033.1"/>
</dbReference>
<feature type="transmembrane region" description="Helical" evidence="1">
    <location>
        <begin position="341"/>
        <end position="360"/>
    </location>
</feature>
<feature type="transmembrane region" description="Helical" evidence="1">
    <location>
        <begin position="75"/>
        <end position="94"/>
    </location>
</feature>
<evidence type="ECO:0008006" key="4">
    <source>
        <dbReference type="Google" id="ProtNLM"/>
    </source>
</evidence>
<name>A0ABS2C895_9PSED</name>
<feature type="transmembrane region" description="Helical" evidence="1">
    <location>
        <begin position="12"/>
        <end position="32"/>
    </location>
</feature>
<feature type="transmembrane region" description="Helical" evidence="1">
    <location>
        <begin position="317"/>
        <end position="335"/>
    </location>
</feature>
<proteinExistence type="predicted"/>
<keyword evidence="1" id="KW-0812">Transmembrane</keyword>
<feature type="transmembrane region" description="Helical" evidence="1">
    <location>
        <begin position="157"/>
        <end position="175"/>
    </location>
</feature>
<feature type="transmembrane region" description="Helical" evidence="1">
    <location>
        <begin position="187"/>
        <end position="214"/>
    </location>
</feature>
<keyword evidence="1" id="KW-0472">Membrane</keyword>